<evidence type="ECO:0000313" key="1">
    <source>
        <dbReference type="EMBL" id="KKL16799.1"/>
    </source>
</evidence>
<sequence length="397" mass="43266">VYGNDLSSVYPATVVTGSTVTDSAGETYALAPGEYRFPFVDIGTYRFEISEPGAYAFPTEVDEATLQGLPGGPFILEPGSQLMPFDVVPGPPIQIDIAGDRRGLIDVQRFGSASVIEAGEFIEYTAEITVTESGLIDIRDSLPFGVDIEDASLRINGMPVDAYLQENGRSFRIDDFPATAGRKITLTYVAQSSIGAVPGDRITTRTDVSSERLLSAYDTHDLEIEAPFDLDDMAIVGDVTVGACGKEPETMNLSGIRIFLETGDYAITDADGRFSFRDISYRDHVVQIDELTLPLGARAVLCESNVRNAGNPISQFIDVAPGMLGRAEFRIVFDDPVLQEQAEEQRGLPSLSEVTGHPAKDGIVKARVDDDFMPIAARVPDFDQAWLEHDTRYHPRQ</sequence>
<comment type="caution">
    <text evidence="1">The sequence shown here is derived from an EMBL/GenBank/DDBJ whole genome shotgun (WGS) entry which is preliminary data.</text>
</comment>
<dbReference type="EMBL" id="LAZR01039522">
    <property type="protein sequence ID" value="KKL16799.1"/>
    <property type="molecule type" value="Genomic_DNA"/>
</dbReference>
<evidence type="ECO:0008006" key="2">
    <source>
        <dbReference type="Google" id="ProtNLM"/>
    </source>
</evidence>
<accession>A0A0F9B4J3</accession>
<gene>
    <name evidence="1" type="ORF">LCGC14_2491960</name>
</gene>
<organism evidence="1">
    <name type="scientific">marine sediment metagenome</name>
    <dbReference type="NCBI Taxonomy" id="412755"/>
    <lineage>
        <taxon>unclassified sequences</taxon>
        <taxon>metagenomes</taxon>
        <taxon>ecological metagenomes</taxon>
    </lineage>
</organism>
<proteinExistence type="predicted"/>
<feature type="non-terminal residue" evidence="1">
    <location>
        <position position="1"/>
    </location>
</feature>
<name>A0A0F9B4J3_9ZZZZ</name>
<protein>
    <recommendedName>
        <fullName evidence="2">DUF11 domain-containing protein</fullName>
    </recommendedName>
</protein>
<reference evidence="1" key="1">
    <citation type="journal article" date="2015" name="Nature">
        <title>Complex archaea that bridge the gap between prokaryotes and eukaryotes.</title>
        <authorList>
            <person name="Spang A."/>
            <person name="Saw J.H."/>
            <person name="Jorgensen S.L."/>
            <person name="Zaremba-Niedzwiedzka K."/>
            <person name="Martijn J."/>
            <person name="Lind A.E."/>
            <person name="van Eijk R."/>
            <person name="Schleper C."/>
            <person name="Guy L."/>
            <person name="Ettema T.J."/>
        </authorList>
    </citation>
    <scope>NUCLEOTIDE SEQUENCE</scope>
</reference>
<dbReference type="AlphaFoldDB" id="A0A0F9B4J3"/>